<dbReference type="EMBL" id="ML996225">
    <property type="protein sequence ID" value="KAF2730119.1"/>
    <property type="molecule type" value="Genomic_DNA"/>
</dbReference>
<accession>A0A9P4QP68</accession>
<organism evidence="2 3">
    <name type="scientific">Polyplosphaeria fusca</name>
    <dbReference type="NCBI Taxonomy" id="682080"/>
    <lineage>
        <taxon>Eukaryota</taxon>
        <taxon>Fungi</taxon>
        <taxon>Dikarya</taxon>
        <taxon>Ascomycota</taxon>
        <taxon>Pezizomycotina</taxon>
        <taxon>Dothideomycetes</taxon>
        <taxon>Pleosporomycetidae</taxon>
        <taxon>Pleosporales</taxon>
        <taxon>Tetraplosphaeriaceae</taxon>
        <taxon>Polyplosphaeria</taxon>
    </lineage>
</organism>
<reference evidence="2" key="1">
    <citation type="journal article" date="2020" name="Stud. Mycol.">
        <title>101 Dothideomycetes genomes: a test case for predicting lifestyles and emergence of pathogens.</title>
        <authorList>
            <person name="Haridas S."/>
            <person name="Albert R."/>
            <person name="Binder M."/>
            <person name="Bloem J."/>
            <person name="Labutti K."/>
            <person name="Salamov A."/>
            <person name="Andreopoulos B."/>
            <person name="Baker S."/>
            <person name="Barry K."/>
            <person name="Bills G."/>
            <person name="Bluhm B."/>
            <person name="Cannon C."/>
            <person name="Castanera R."/>
            <person name="Culley D."/>
            <person name="Daum C."/>
            <person name="Ezra D."/>
            <person name="Gonzalez J."/>
            <person name="Henrissat B."/>
            <person name="Kuo A."/>
            <person name="Liang C."/>
            <person name="Lipzen A."/>
            <person name="Lutzoni F."/>
            <person name="Magnuson J."/>
            <person name="Mondo S."/>
            <person name="Nolan M."/>
            <person name="Ohm R."/>
            <person name="Pangilinan J."/>
            <person name="Park H.-J."/>
            <person name="Ramirez L."/>
            <person name="Alfaro M."/>
            <person name="Sun H."/>
            <person name="Tritt A."/>
            <person name="Yoshinaga Y."/>
            <person name="Zwiers L.-H."/>
            <person name="Turgeon B."/>
            <person name="Goodwin S."/>
            <person name="Spatafora J."/>
            <person name="Crous P."/>
            <person name="Grigoriev I."/>
        </authorList>
    </citation>
    <scope>NUCLEOTIDE SEQUENCE</scope>
    <source>
        <strain evidence="2">CBS 125425</strain>
    </source>
</reference>
<evidence type="ECO:0000313" key="2">
    <source>
        <dbReference type="EMBL" id="KAF2730119.1"/>
    </source>
</evidence>
<comment type="caution">
    <text evidence="2">The sequence shown here is derived from an EMBL/GenBank/DDBJ whole genome shotgun (WGS) entry which is preliminary data.</text>
</comment>
<dbReference type="AlphaFoldDB" id="A0A9P4QP68"/>
<evidence type="ECO:0000313" key="3">
    <source>
        <dbReference type="Proteomes" id="UP000799444"/>
    </source>
</evidence>
<keyword evidence="3" id="KW-1185">Reference proteome</keyword>
<name>A0A9P4QP68_9PLEO</name>
<protein>
    <submittedName>
        <fullName evidence="2">Uncharacterized protein</fullName>
    </submittedName>
</protein>
<proteinExistence type="predicted"/>
<gene>
    <name evidence="2" type="ORF">EJ04DRAFT_527219</name>
</gene>
<feature type="transmembrane region" description="Helical" evidence="1">
    <location>
        <begin position="17"/>
        <end position="41"/>
    </location>
</feature>
<sequence>MVYPFSSRAEGFQPLDLLIGIFSLFMGLLLIKCVLTLHSFLHPANSVPEPITAAGEKAMMPARGFVRMEHEQDEYEVLQGMKNLVLWMLPVVVTGVLVVDAAHCTGEVWDRNC</sequence>
<keyword evidence="1" id="KW-0812">Transmembrane</keyword>
<dbReference type="Proteomes" id="UP000799444">
    <property type="component" value="Unassembled WGS sequence"/>
</dbReference>
<keyword evidence="1" id="KW-1133">Transmembrane helix</keyword>
<keyword evidence="1" id="KW-0472">Membrane</keyword>
<evidence type="ECO:0000256" key="1">
    <source>
        <dbReference type="SAM" id="Phobius"/>
    </source>
</evidence>